<accession>A0A836H502</accession>
<proteinExistence type="predicted"/>
<sequence>MYLAVNSTIPGQAPQLEAVQGASTAGGLVPFVEQMYTQQYTEARQQYKASHSRFTARVKRPPPSGLEEYCTTAFHDLSFYTSAATAGESCAPSACTHGPRRIGIHSLNHELCLLAQERLRAARVVPKCGAEDVVKLLVTQEAAEYADLLELEAASFMGVARTYYERIFGPTNNLVWLETQTRRSLEDEYSRATITFLAHLREELWLAQQRLFLRALGMCPDALPHVAQLRLMAAESYALQQAKLSVLESRKAVPLWNHVCAIRGETESEEDITFRRLLLACVVEVHGISGGYLRRDTATGRLRLTYKRIPAFMQDAIAYTVQFEVFAVVLEEETQRMRIAEEVEEAFASLSAAVASVAKAEGGASSSVATAAPAAPSDAEQPATGT</sequence>
<evidence type="ECO:0000313" key="3">
    <source>
        <dbReference type="Proteomes" id="UP000674179"/>
    </source>
</evidence>
<evidence type="ECO:0000256" key="1">
    <source>
        <dbReference type="SAM" id="MobiDB-lite"/>
    </source>
</evidence>
<organism evidence="2 3">
    <name type="scientific">Leishmania enriettii</name>
    <dbReference type="NCBI Taxonomy" id="5663"/>
    <lineage>
        <taxon>Eukaryota</taxon>
        <taxon>Discoba</taxon>
        <taxon>Euglenozoa</taxon>
        <taxon>Kinetoplastea</taxon>
        <taxon>Metakinetoplastina</taxon>
        <taxon>Trypanosomatida</taxon>
        <taxon>Trypanosomatidae</taxon>
        <taxon>Leishmaniinae</taxon>
        <taxon>Leishmania</taxon>
    </lineage>
</organism>
<dbReference type="OrthoDB" id="272860at2759"/>
<keyword evidence="3" id="KW-1185">Reference proteome</keyword>
<reference evidence="2 3" key="1">
    <citation type="submission" date="2021-02" db="EMBL/GenBank/DDBJ databases">
        <title>Leishmania (Mundinia) enrietti genome sequencing and assembly.</title>
        <authorList>
            <person name="Almutairi H."/>
            <person name="Gatherer D."/>
        </authorList>
    </citation>
    <scope>NUCLEOTIDE SEQUENCE [LARGE SCALE GENOMIC DNA]</scope>
    <source>
        <strain evidence="2">CUR178</strain>
    </source>
</reference>
<dbReference type="AlphaFoldDB" id="A0A836H502"/>
<feature type="region of interest" description="Disordered" evidence="1">
    <location>
        <begin position="367"/>
        <end position="386"/>
    </location>
</feature>
<name>A0A836H502_LEIEN</name>
<dbReference type="RefSeq" id="XP_067691747.1">
    <property type="nucleotide sequence ID" value="XM_067836376.1"/>
</dbReference>
<dbReference type="GeneID" id="94171886"/>
<evidence type="ECO:0000313" key="2">
    <source>
        <dbReference type="EMBL" id="KAG5475218.1"/>
    </source>
</evidence>
<dbReference type="KEGG" id="lenr:94171886"/>
<comment type="caution">
    <text evidence="2">The sequence shown here is derived from an EMBL/GenBank/DDBJ whole genome shotgun (WGS) entry which is preliminary data.</text>
</comment>
<dbReference type="Proteomes" id="UP000674179">
    <property type="component" value="Chromosome 28"/>
</dbReference>
<protein>
    <submittedName>
        <fullName evidence="2">Uncharacterized protein</fullName>
    </submittedName>
</protein>
<gene>
    <name evidence="2" type="ORF">CUR178_04671</name>
</gene>
<dbReference type="EMBL" id="JAFHKP010000028">
    <property type="protein sequence ID" value="KAG5475218.1"/>
    <property type="molecule type" value="Genomic_DNA"/>
</dbReference>